<dbReference type="InterPro" id="IPR011527">
    <property type="entry name" value="ABC1_TM_dom"/>
</dbReference>
<evidence type="ECO:0000256" key="6">
    <source>
        <dbReference type="ARBA" id="ARBA00022741"/>
    </source>
</evidence>
<feature type="domain" description="ABC transmembrane type-1" evidence="12">
    <location>
        <begin position="574"/>
        <end position="857"/>
    </location>
</feature>
<dbReference type="InterPro" id="IPR036640">
    <property type="entry name" value="ABC1_TM_sf"/>
</dbReference>
<feature type="transmembrane region" description="Helical" evidence="10">
    <location>
        <begin position="609"/>
        <end position="634"/>
    </location>
</feature>
<keyword evidence="8 10" id="KW-1133">Transmembrane helix</keyword>
<dbReference type="GO" id="GO:0005524">
    <property type="term" value="F:ATP binding"/>
    <property type="evidence" value="ECO:0007669"/>
    <property type="project" value="UniProtKB-KW"/>
</dbReference>
<dbReference type="AlphaFoldDB" id="A0AAD5UFI5"/>
<name>A0AAD5UFI5_9FUNG</name>
<dbReference type="GO" id="GO:0015421">
    <property type="term" value="F:ABC-type oligopeptide transporter activity"/>
    <property type="evidence" value="ECO:0007669"/>
    <property type="project" value="TreeGrafter"/>
</dbReference>
<evidence type="ECO:0000256" key="3">
    <source>
        <dbReference type="ARBA" id="ARBA00022448"/>
    </source>
</evidence>
<dbReference type="FunFam" id="3.40.50.300:FF:000967">
    <property type="entry name" value="ABC multidrug transporter mdr4"/>
    <property type="match status" value="1"/>
</dbReference>
<feature type="transmembrane region" description="Helical" evidence="10">
    <location>
        <begin position="716"/>
        <end position="740"/>
    </location>
</feature>
<organism evidence="13 14">
    <name type="scientific">Boothiomyces macroporosus</name>
    <dbReference type="NCBI Taxonomy" id="261099"/>
    <lineage>
        <taxon>Eukaryota</taxon>
        <taxon>Fungi</taxon>
        <taxon>Fungi incertae sedis</taxon>
        <taxon>Chytridiomycota</taxon>
        <taxon>Chytridiomycota incertae sedis</taxon>
        <taxon>Chytridiomycetes</taxon>
        <taxon>Rhizophydiales</taxon>
        <taxon>Terramycetaceae</taxon>
        <taxon>Boothiomyces</taxon>
    </lineage>
</organism>
<comment type="caution">
    <text evidence="13">The sequence shown here is derived from an EMBL/GenBank/DDBJ whole genome shotgun (WGS) entry which is preliminary data.</text>
</comment>
<dbReference type="CDD" id="cd18577">
    <property type="entry name" value="ABC_6TM_Pgp_ABCB1_D1_like"/>
    <property type="match status" value="1"/>
</dbReference>
<evidence type="ECO:0000256" key="9">
    <source>
        <dbReference type="ARBA" id="ARBA00023136"/>
    </source>
</evidence>
<evidence type="ECO:0000256" key="1">
    <source>
        <dbReference type="ARBA" id="ARBA00004141"/>
    </source>
</evidence>
<evidence type="ECO:0000256" key="8">
    <source>
        <dbReference type="ARBA" id="ARBA00022989"/>
    </source>
</evidence>
<comment type="similarity">
    <text evidence="2">Belongs to the ABC transporter superfamily. ABCB family. Multidrug resistance exporter (TC 3.A.1.201) subfamily.</text>
</comment>
<dbReference type="Gene3D" id="1.20.1560.10">
    <property type="entry name" value="ABC transporter type 1, transmembrane domain"/>
    <property type="match status" value="2"/>
</dbReference>
<dbReference type="InterPro" id="IPR003593">
    <property type="entry name" value="AAA+_ATPase"/>
</dbReference>
<dbReference type="GO" id="GO:0016887">
    <property type="term" value="F:ATP hydrolysis activity"/>
    <property type="evidence" value="ECO:0007669"/>
    <property type="project" value="InterPro"/>
</dbReference>
<keyword evidence="5" id="KW-0677">Repeat</keyword>
<evidence type="ECO:0000256" key="2">
    <source>
        <dbReference type="ARBA" id="ARBA00007577"/>
    </source>
</evidence>
<dbReference type="SUPFAM" id="SSF90123">
    <property type="entry name" value="ABC transporter transmembrane region"/>
    <property type="match status" value="2"/>
</dbReference>
<dbReference type="EMBL" id="JADGKB010000046">
    <property type="protein sequence ID" value="KAJ3256756.1"/>
    <property type="molecule type" value="Genomic_DNA"/>
</dbReference>
<feature type="domain" description="ABC transporter" evidence="11">
    <location>
        <begin position="262"/>
        <end position="507"/>
    </location>
</feature>
<protein>
    <submittedName>
        <fullName evidence="13">GTPase-activating protein</fullName>
    </submittedName>
</protein>
<dbReference type="PANTHER" id="PTHR43394">
    <property type="entry name" value="ATP-DEPENDENT PERMEASE MDL1, MITOCHONDRIAL"/>
    <property type="match status" value="1"/>
</dbReference>
<keyword evidence="9 10" id="KW-0472">Membrane</keyword>
<evidence type="ECO:0000259" key="12">
    <source>
        <dbReference type="PROSITE" id="PS50929"/>
    </source>
</evidence>
<dbReference type="CDD" id="cd18578">
    <property type="entry name" value="ABC_6TM_Pgp_ABCB1_D2_like"/>
    <property type="match status" value="1"/>
</dbReference>
<evidence type="ECO:0000256" key="10">
    <source>
        <dbReference type="SAM" id="Phobius"/>
    </source>
</evidence>
<reference evidence="13" key="1">
    <citation type="submission" date="2020-05" db="EMBL/GenBank/DDBJ databases">
        <title>Phylogenomic resolution of chytrid fungi.</title>
        <authorList>
            <person name="Stajich J.E."/>
            <person name="Amses K."/>
            <person name="Simmons R."/>
            <person name="Seto K."/>
            <person name="Myers J."/>
            <person name="Bonds A."/>
            <person name="Quandt C.A."/>
            <person name="Barry K."/>
            <person name="Liu P."/>
            <person name="Grigoriev I."/>
            <person name="Longcore J.E."/>
            <person name="James T.Y."/>
        </authorList>
    </citation>
    <scope>NUCLEOTIDE SEQUENCE</scope>
    <source>
        <strain evidence="13">PLAUS21</strain>
    </source>
</reference>
<keyword evidence="4 10" id="KW-0812">Transmembrane</keyword>
<evidence type="ECO:0000313" key="13">
    <source>
        <dbReference type="EMBL" id="KAJ3256756.1"/>
    </source>
</evidence>
<proteinExistence type="inferred from homology"/>
<evidence type="ECO:0000256" key="5">
    <source>
        <dbReference type="ARBA" id="ARBA00022737"/>
    </source>
</evidence>
<dbReference type="InterPro" id="IPR017871">
    <property type="entry name" value="ABC_transporter-like_CS"/>
</dbReference>
<dbReference type="InterPro" id="IPR039421">
    <property type="entry name" value="Type_1_exporter"/>
</dbReference>
<feature type="transmembrane region" description="Helical" evidence="10">
    <location>
        <begin position="688"/>
        <end position="710"/>
    </location>
</feature>
<feature type="transmembrane region" description="Helical" evidence="10">
    <location>
        <begin position="160"/>
        <end position="184"/>
    </location>
</feature>
<gene>
    <name evidence="13" type="primary">MDR1_4</name>
    <name evidence="13" type="ORF">HK103_005129</name>
</gene>
<feature type="domain" description="ABC transmembrane type-1" evidence="12">
    <location>
        <begin position="2"/>
        <end position="225"/>
    </location>
</feature>
<feature type="domain" description="ABC transporter" evidence="11">
    <location>
        <begin position="890"/>
        <end position="1127"/>
    </location>
</feature>
<dbReference type="CDD" id="cd03249">
    <property type="entry name" value="ABC_MTABC3_MDL1_MDL2"/>
    <property type="match status" value="2"/>
</dbReference>
<evidence type="ECO:0000256" key="4">
    <source>
        <dbReference type="ARBA" id="ARBA00022692"/>
    </source>
</evidence>
<feature type="transmembrane region" description="Helical" evidence="10">
    <location>
        <begin position="196"/>
        <end position="217"/>
    </location>
</feature>
<keyword evidence="3" id="KW-0813">Transport</keyword>
<dbReference type="PROSITE" id="PS50893">
    <property type="entry name" value="ABC_TRANSPORTER_2"/>
    <property type="match status" value="2"/>
</dbReference>
<evidence type="ECO:0000313" key="14">
    <source>
        <dbReference type="Proteomes" id="UP001210925"/>
    </source>
</evidence>
<dbReference type="Pfam" id="PF00005">
    <property type="entry name" value="ABC_tran"/>
    <property type="match status" value="2"/>
</dbReference>
<accession>A0AAD5UFI5</accession>
<dbReference type="SMART" id="SM00382">
    <property type="entry name" value="AAA"/>
    <property type="match status" value="2"/>
</dbReference>
<dbReference type="InterPro" id="IPR027417">
    <property type="entry name" value="P-loop_NTPase"/>
</dbReference>
<feature type="transmembrane region" description="Helical" evidence="10">
    <location>
        <begin position="828"/>
        <end position="847"/>
    </location>
</feature>
<dbReference type="PANTHER" id="PTHR43394:SF11">
    <property type="entry name" value="ATP-BINDING CASSETTE TRANSPORTER"/>
    <property type="match status" value="1"/>
</dbReference>
<keyword evidence="6" id="KW-0547">Nucleotide-binding</keyword>
<feature type="transmembrane region" description="Helical" evidence="10">
    <location>
        <begin position="792"/>
        <end position="816"/>
    </location>
</feature>
<keyword evidence="14" id="KW-1185">Reference proteome</keyword>
<sequence length="1132" mass="123086">MFTFFVTSERSSARIRRAYLHAVLKQNMAFFDKTGAGEITECLSSDMLLIKEGIGEKVPLIVNSVAGLFAGLTVAFTINVKLTFVMLAVVPFFLVSTAAQGVLATKYQSKILQLYSKSGVIAEEALSAIKTVVSLSAQRKVKQEYCKNLVEARKEGVNKAIALGIAIGAFYFFFFVCYGSTFWYASSLISAGELTVGKMLSIVLCILVAVFGLGQIAPNISSIALAKAAAPKIFHTIDSDSHLQSTAASGLSFHRDRAAGKIEFVNVKFSYPSKPEISILKDLSFKVEPGTKIALVGYSGSGKSTVLQLLERFYEPAAGAILLDGIELQDYNLQSVRQAISIVSQETELFNVSIFDNVAYGLTGTCFESVSSDIIDKLVKKACFEAEAAEFIERLPQGYHTVVGERGFLLSGGQRQRIAIARAIVKNPKILLLDEATAALDSTSERLVQQALDNASISRTTITVAHRLSTVVKSDMILVMENGEIKEHGKHADLLLQGGLYSRMVELQNFGMDGHSEDEQTPTISKTTTSASSQSCSTLVDVERQGCASKCTRFQAFVRLMKISKSEWVCILSGCAFAVITGLINPYYATCYAQILSDFSSKEDLSYKGFHWAMVILVIGFITLISSFLFNALFGKSSETLVERLRTEMFSKLLDQSISYFDSADVSVGSLTAELSTKAQSILGATGMSLGAIVQLISCFVASVVISMFHGWKLTLVALAVFPTLMFSIVARSLIASYFAKHNQKSYRSTSRIATEAVGAVKTVQALTREDAVMEKYSIEIENTFKNGVGSALASSAVFAFSEASVYAVYALIFYYGGHLLISENYSVNDFFIVFIEIIFGATAMGITSAQIPDVISGLDAARDVFALLDLKSQQSANSAKRISTTNGNLSLNNIWFAYPSRPDTHTLKGISLEIKQGQFAALVGASGSGKSTIIQLLERFYQPLVGDILMDGVDVAQTDLESYRKQFSLVSQEPSLFNCSIRENISLGLDYIPSNEELDIACKKANIYDYIVSLPQKYDTPVGFKGGQLSGGQKQRIAIARALIRDPKVLLLDEATSALDAESEKVVQDAIDAASKGRTTIAIAHRLSTIQNADVIYVINDGRVVEKGTHQELLNLKGEYYSLALNQNLNS</sequence>
<dbReference type="PROSITE" id="PS50929">
    <property type="entry name" value="ABC_TM1F"/>
    <property type="match status" value="2"/>
</dbReference>
<feature type="transmembrane region" description="Helical" evidence="10">
    <location>
        <begin position="60"/>
        <end position="78"/>
    </location>
</feature>
<dbReference type="Gene3D" id="3.40.50.300">
    <property type="entry name" value="P-loop containing nucleotide triphosphate hydrolases"/>
    <property type="match status" value="2"/>
</dbReference>
<comment type="subcellular location">
    <subcellularLocation>
        <location evidence="1">Membrane</location>
        <topology evidence="1">Multi-pass membrane protein</topology>
    </subcellularLocation>
</comment>
<feature type="transmembrane region" description="Helical" evidence="10">
    <location>
        <begin position="84"/>
        <end position="104"/>
    </location>
</feature>
<dbReference type="Proteomes" id="UP001210925">
    <property type="component" value="Unassembled WGS sequence"/>
</dbReference>
<dbReference type="PROSITE" id="PS00211">
    <property type="entry name" value="ABC_TRANSPORTER_1"/>
    <property type="match status" value="2"/>
</dbReference>
<evidence type="ECO:0000256" key="7">
    <source>
        <dbReference type="ARBA" id="ARBA00022840"/>
    </source>
</evidence>
<dbReference type="Pfam" id="PF00664">
    <property type="entry name" value="ABC_membrane"/>
    <property type="match status" value="2"/>
</dbReference>
<dbReference type="FunFam" id="3.40.50.300:FF:000916">
    <property type="entry name" value="ABC transporter B family member 9"/>
    <property type="match status" value="1"/>
</dbReference>
<feature type="transmembrane region" description="Helical" evidence="10">
    <location>
        <begin position="568"/>
        <end position="589"/>
    </location>
</feature>
<dbReference type="SUPFAM" id="SSF52540">
    <property type="entry name" value="P-loop containing nucleoside triphosphate hydrolases"/>
    <property type="match status" value="2"/>
</dbReference>
<dbReference type="InterPro" id="IPR003439">
    <property type="entry name" value="ABC_transporter-like_ATP-bd"/>
</dbReference>
<dbReference type="GO" id="GO:0005743">
    <property type="term" value="C:mitochondrial inner membrane"/>
    <property type="evidence" value="ECO:0007669"/>
    <property type="project" value="TreeGrafter"/>
</dbReference>
<keyword evidence="7" id="KW-0067">ATP-binding</keyword>
<dbReference type="GO" id="GO:0090374">
    <property type="term" value="P:oligopeptide export from mitochondrion"/>
    <property type="evidence" value="ECO:0007669"/>
    <property type="project" value="TreeGrafter"/>
</dbReference>
<evidence type="ECO:0000259" key="11">
    <source>
        <dbReference type="PROSITE" id="PS50893"/>
    </source>
</evidence>